<dbReference type="RefSeq" id="WP_212784815.1">
    <property type="nucleotide sequence ID" value="NZ_AP019536.1"/>
</dbReference>
<evidence type="ECO:0000259" key="5">
    <source>
        <dbReference type="SMART" id="SM00912"/>
    </source>
</evidence>
<evidence type="ECO:0000256" key="1">
    <source>
        <dbReference type="ARBA" id="ARBA00004613"/>
    </source>
</evidence>
<feature type="signal peptide" evidence="4">
    <location>
        <begin position="1"/>
        <end position="32"/>
    </location>
</feature>
<feature type="chain" id="PRO_5042869396" description="Filamentous haemagglutinin FhaB/tRNA nuclease CdiA-like TPS domain-containing protein" evidence="4">
    <location>
        <begin position="33"/>
        <end position="2489"/>
    </location>
</feature>
<evidence type="ECO:0000256" key="4">
    <source>
        <dbReference type="SAM" id="SignalP"/>
    </source>
</evidence>
<dbReference type="Pfam" id="PF05860">
    <property type="entry name" value="TPS"/>
    <property type="match status" value="1"/>
</dbReference>
<evidence type="ECO:0000256" key="2">
    <source>
        <dbReference type="ARBA" id="ARBA00022525"/>
    </source>
</evidence>
<gene>
    <name evidence="6" type="ORF">FGKAn22_12640</name>
</gene>
<dbReference type="InterPro" id="IPR043710">
    <property type="entry name" value="DUF5650"/>
</dbReference>
<dbReference type="PANTHER" id="PTHR12338:SF8">
    <property type="entry name" value="HEME_HEMOPEXIN-BINDING PROTEIN"/>
    <property type="match status" value="1"/>
</dbReference>
<dbReference type="Proteomes" id="UP001319121">
    <property type="component" value="Chromosome"/>
</dbReference>
<keyword evidence="7" id="KW-1185">Reference proteome</keyword>
<dbReference type="InterPro" id="IPR008638">
    <property type="entry name" value="FhaB/CdiA-like_TPS"/>
</dbReference>
<dbReference type="InterPro" id="IPR041248">
    <property type="entry name" value="YDG"/>
</dbReference>
<proteinExistence type="predicted"/>
<dbReference type="SMART" id="SM00912">
    <property type="entry name" value="Haemagg_act"/>
    <property type="match status" value="1"/>
</dbReference>
<dbReference type="PROSITE" id="PS51257">
    <property type="entry name" value="PROKAR_LIPOPROTEIN"/>
    <property type="match status" value="1"/>
</dbReference>
<dbReference type="Pfam" id="PF18888">
    <property type="entry name" value="DUF5650"/>
    <property type="match status" value="18"/>
</dbReference>
<name>A0AAN1SZM2_9PROT</name>
<accession>A0AAN1SZM2</accession>
<dbReference type="SUPFAM" id="SSF51126">
    <property type="entry name" value="Pectin lyase-like"/>
    <property type="match status" value="1"/>
</dbReference>
<dbReference type="NCBIfam" id="TIGR01901">
    <property type="entry name" value="adhes_NPXG"/>
    <property type="match status" value="1"/>
</dbReference>
<dbReference type="InterPro" id="IPR050909">
    <property type="entry name" value="Bact_Autotransporter_VF"/>
</dbReference>
<comment type="subcellular location">
    <subcellularLocation>
        <location evidence="1">Secreted</location>
    </subcellularLocation>
</comment>
<protein>
    <recommendedName>
        <fullName evidence="5">Filamentous haemagglutinin FhaB/tRNA nuclease CdiA-like TPS domain-containing protein</fullName>
    </recommendedName>
</protein>
<keyword evidence="3 4" id="KW-0732">Signal</keyword>
<dbReference type="Pfam" id="PF18657">
    <property type="entry name" value="YDG"/>
    <property type="match status" value="2"/>
</dbReference>
<reference evidence="6 7" key="1">
    <citation type="submission" date="2019-03" db="EMBL/GenBank/DDBJ databases">
        <title>Complete genome sequence of Ferrigenium kumadai strain An22, a microaerophilic iron-oxidizing bacterium isolated from a paddy field soil.</title>
        <authorList>
            <person name="Watanabe T."/>
            <person name="Asakawa S."/>
        </authorList>
    </citation>
    <scope>NUCLEOTIDE SEQUENCE [LARGE SCALE GENOMIC DNA]</scope>
    <source>
        <strain evidence="6 7">An22</strain>
    </source>
</reference>
<dbReference type="Gene3D" id="2.160.20.10">
    <property type="entry name" value="Single-stranded right-handed beta-helix, Pectin lyase-like"/>
    <property type="match status" value="1"/>
</dbReference>
<organism evidence="6 7">
    <name type="scientific">Ferrigenium kumadai</name>
    <dbReference type="NCBI Taxonomy" id="1682490"/>
    <lineage>
        <taxon>Bacteria</taxon>
        <taxon>Pseudomonadati</taxon>
        <taxon>Pseudomonadota</taxon>
        <taxon>Betaproteobacteria</taxon>
        <taxon>Nitrosomonadales</taxon>
        <taxon>Gallionellaceae</taxon>
        <taxon>Ferrigenium</taxon>
    </lineage>
</organism>
<dbReference type="KEGG" id="fku:FGKAn22_12640"/>
<dbReference type="InterPro" id="IPR012334">
    <property type="entry name" value="Pectin_lyas_fold"/>
</dbReference>
<keyword evidence="2" id="KW-0964">Secreted</keyword>
<dbReference type="EMBL" id="AP019536">
    <property type="protein sequence ID" value="BBI99571.1"/>
    <property type="molecule type" value="Genomic_DNA"/>
</dbReference>
<dbReference type="Pfam" id="PF18676">
    <property type="entry name" value="MBG_2"/>
    <property type="match status" value="2"/>
</dbReference>
<evidence type="ECO:0000256" key="3">
    <source>
        <dbReference type="ARBA" id="ARBA00022729"/>
    </source>
</evidence>
<evidence type="ECO:0000313" key="6">
    <source>
        <dbReference type="EMBL" id="BBI99571.1"/>
    </source>
</evidence>
<dbReference type="GO" id="GO:0005576">
    <property type="term" value="C:extracellular region"/>
    <property type="evidence" value="ECO:0007669"/>
    <property type="project" value="UniProtKB-SubCell"/>
</dbReference>
<evidence type="ECO:0000313" key="7">
    <source>
        <dbReference type="Proteomes" id="UP001319121"/>
    </source>
</evidence>
<dbReference type="InterPro" id="IPR011050">
    <property type="entry name" value="Pectin_lyase_fold/virulence"/>
</dbReference>
<dbReference type="PANTHER" id="PTHR12338">
    <property type="entry name" value="AUTOTRANSPORTER"/>
    <property type="match status" value="1"/>
</dbReference>
<feature type="domain" description="Filamentous haemagglutinin FhaB/tRNA nuclease CdiA-like TPS" evidence="5">
    <location>
        <begin position="30"/>
        <end position="141"/>
    </location>
</feature>
<sequence>MSFSKATKQVRFKLNPLCAAVLFACAAQSSYANPLGPSVVNGQANFAITGTTLTVTNTPGTIINWQAFSIGANEVTRFAQQSAASTVLNRVTGGVSSSILGTLQSNGRVFLVNPNGIVFGAGATIDVAGLVATTLNLSNADFLSGRYHFTQMPGAQNISNAGNITAQSGGQIYLIAPNVENTGVITAPNGDILLAAGHEVELVNSLDPNLRVNIIAPAGDATNVGKLMAEAGSLGLFGTVVRNSGTVSADSAVMQGGKIVFKASHRAEVGGAVSASGSSGGSVDIGAAHSSDPNAPGVVIHTGSITANGTTGAGGAVGMRADSILSSSSIHADGTNAGGKISVQAAGRALSTSSARYTANSSLGQGGDVLVSANVSNYTSGSYSATGVTGGNLTIAGSEIKLAGAQLDASGTNGGGNIHVGGLMHGGAGFGAQGISLANATNVLANGSTSFKADAQQSGNGGEIVLWSDQAMRFTGNISAKGGSTRGNGGMAEVSGLASLAYGGLTDLSATNGLNGTLLLDPRNITIMPGNGALSALPYQEIIDPAPGAGEGFGGMQNLVLASGNILVSSPLDSFTALNSGAVYLYNPGGTLISALAGSVVGDKVGALTQTAWGITSDNNGVTALANGNVIVGSNNWSGTRGAVTWMNGTTGALSDGTIGGAVSAANSLLGSTAGDKVGESVMELGNSKVLVTTLTWNNGGVAANAGAVTWMDGATGKLSDTTTGGAISTTNSLVGSTAGDQIGSGGIALVTDNLNYWNFVIRSPLWGSGGTAANALGAVTWMNGVTGELSNSTVGTPVYGGVVSAANSLVGSTAGDKVGTMTLTSNYGWGPTTGEYSGIVVRNGNLVVSSNNWNNGGAAAGAGAVTWMNGATGALSNGALGGAVSSANSLVGSAAGDRVGMVTTHPWSGWTADRRGLDWLPNGNFLVGSGEWGGGMGAVTWVNGTLGISGVVSSANSIVGSAAGDMVGVGWNDLYTADPGLVILPNGNYVVVSSRWGGGKGAVTWGNGSTGTSGVVTGAAAASAGIAPSLVGAVGASYVGAQGIAVQAGGSNYLVKSPWFDFNTLIDSGAVTWMNGATGALTSGVFGGAVDGTNSLMGGFAYDNVGAVTLLNNGNFLATTPVWSGGSPSTGLGAVTWISGATGKLADLSNGGAISNINSLVGSTGGDMSGNGIIQLANGNILVRNPNWDNGANVNVGALTWMKGATGELSNSTVGVPVYGGVIGTANSLVGAYGGVWNGISYAGSEHVGNTVTTLSTGNVLVQTPTWHNPTTNADYAGAVTWVNGATGKLVDGSAGGTISALNSLVGDVANSSVGFYAITQLGNGKVVIASPSWSNGAATGAGAVTWMNGATGALSDGSFSGSITSANSLIGATANDSVGMGVTLASDGTTFWNYVVHSNWNGVGALTWMDGATGKTSDTLGISAANSLVGSAAGDAVGNSWMQQLGNGMVLFTDTSWGSNKGAVTWMNPANGLLANGTAGGIVSATNSLVGSTSMDSVGSGGITEITDGATFWNYAVSSPNWANGAVTGAGAVTLGNGVTGTAGTVSASNSLVGSATSDSVGSGGITLVSNGISFWNYIVSSPAWGGAGGAGKGAVTWVNGQTGRLSNGALGGTVDSTNSLLGSVAGDWVGVAPAPSWSSALTGVNAFGNGNVLIRSEQWGGGISAFSWMNGATGALAGGATGGVVSATNSLLGSTVGDNLGNGVVGLTQLQVNGNWVITSPDWGSAGGWNGGKGAATWMNSATGQLADGSFGGVVSATNSLVGSVAGDVVGGDWACDCAYSGGITALSDGHYVVHSLNFGAVSWGNGTTGLVGLVTARNSVFGTFGNVSELTSQPGKVLLGSKTANGGAGGVYLFGTPAAVGPLFGNSPGVDATIGAGWIAGTLNLGTNVVLQANNDITQEVGAGITATGSGNLTLQAGRSVMLNDAIDIAGALNITANDAGAVAANRTAGNAVIDTTLATITAGLINLANSGGDILAGTLAAATGGINLNASGNVVLNGALVAASGNNIVLAASGNFDNRAGTGALGVSGGGRWLVYSTAPALDVRGGLVYDFKQYNTTYGGTVLGSGNGFVYSLAPVINVTLGGNVSKVYDGLLGAALSAANFTAANAVDGDTITLNGVGSYDTRNVGNAKAVNVSSVAIAGASNGFAPVYGYQLGAVTGTALGTITPATISAVTGITAANKVYDGTAGATLNTAAAGFTGMIAGDLLSVTGATGAFIDKNAAISKTVTISGIALAGIDAGNYTLGSTSASTVADITPASLTVTANVLNKTYGAADPALGYVATGVIGTDTLTGAQTRAAGENVGTYAISQGTLTNPNYTIAYTGSSLGITPAALTVSANATGKLEGGVDPLLTYMVAGLKFTDTAATTLSGALSRVAGETAGTYPISQGTLALLSTNYTMSYVPANFTITAPVLATPTVINSLTSTVSVIPAPQMFAGVIATATVAAADTATGNEQKQEALQTIEAANSAAQPQAPKPLPVCQ</sequence>
<dbReference type="InterPro" id="IPR041286">
    <property type="entry name" value="MBG_2"/>
</dbReference>